<accession>A0A412X6L4</accession>
<evidence type="ECO:0000313" key="3">
    <source>
        <dbReference type="Proteomes" id="UP000285343"/>
    </source>
</evidence>
<dbReference type="Pfam" id="PF13619">
    <property type="entry name" value="KTSC"/>
    <property type="match status" value="1"/>
</dbReference>
<dbReference type="EMBL" id="QRZC01000040">
    <property type="protein sequence ID" value="RGV36539.1"/>
    <property type="molecule type" value="Genomic_DNA"/>
</dbReference>
<name>A0A412X6L4_BACUN</name>
<organism evidence="2 3">
    <name type="scientific">Bacteroides uniformis</name>
    <dbReference type="NCBI Taxonomy" id="820"/>
    <lineage>
        <taxon>Bacteria</taxon>
        <taxon>Pseudomonadati</taxon>
        <taxon>Bacteroidota</taxon>
        <taxon>Bacteroidia</taxon>
        <taxon>Bacteroidales</taxon>
        <taxon>Bacteroidaceae</taxon>
        <taxon>Bacteroides</taxon>
    </lineage>
</organism>
<comment type="caution">
    <text evidence="2">The sequence shown here is derived from an EMBL/GenBank/DDBJ whole genome shotgun (WGS) entry which is preliminary data.</text>
</comment>
<proteinExistence type="predicted"/>
<dbReference type="AlphaFoldDB" id="A0A412X6L4"/>
<evidence type="ECO:0000313" key="2">
    <source>
        <dbReference type="EMBL" id="RGV36539.1"/>
    </source>
</evidence>
<dbReference type="InterPro" id="IPR025309">
    <property type="entry name" value="KTSC_dom"/>
</dbReference>
<reference evidence="2 3" key="1">
    <citation type="submission" date="2018-08" db="EMBL/GenBank/DDBJ databases">
        <title>A genome reference for cultivated species of the human gut microbiota.</title>
        <authorList>
            <person name="Zou Y."/>
            <person name="Xue W."/>
            <person name="Luo G."/>
        </authorList>
    </citation>
    <scope>NUCLEOTIDE SEQUENCE [LARGE SCALE GENOMIC DNA]</scope>
    <source>
        <strain evidence="2 3">AF14-42</strain>
    </source>
</reference>
<gene>
    <name evidence="2" type="ORF">DWW14_21135</name>
</gene>
<dbReference type="Proteomes" id="UP000285343">
    <property type="component" value="Unassembled WGS sequence"/>
</dbReference>
<feature type="domain" description="KTSC" evidence="1">
    <location>
        <begin position="30"/>
        <end position="84"/>
    </location>
</feature>
<sequence>MFNFVHLEYSPCCGTITIYGGDIMKMIAVDSSNVECIGYENGVIEVHFHNGYAYRYPNCTEDLFNKFLASPSKGQFVHNVLKGRGETRIR</sequence>
<evidence type="ECO:0000259" key="1">
    <source>
        <dbReference type="Pfam" id="PF13619"/>
    </source>
</evidence>
<protein>
    <submittedName>
        <fullName evidence="2">KTSC domain-containing protein</fullName>
    </submittedName>
</protein>